<dbReference type="InterPro" id="IPR050204">
    <property type="entry name" value="AraC_XylS_family_regulators"/>
</dbReference>
<keyword evidence="1" id="KW-0805">Transcription regulation</keyword>
<gene>
    <name evidence="5" type="ORF">J2W88_003268</name>
    <name evidence="6" type="ORF">J2W93_003825</name>
</gene>
<dbReference type="InterPro" id="IPR009057">
    <property type="entry name" value="Homeodomain-like_sf"/>
</dbReference>
<dbReference type="PANTHER" id="PTHR46796">
    <property type="entry name" value="HTH-TYPE TRANSCRIPTIONAL ACTIVATOR RHAS-RELATED"/>
    <property type="match status" value="1"/>
</dbReference>
<proteinExistence type="predicted"/>
<evidence type="ECO:0000313" key="8">
    <source>
        <dbReference type="Proteomes" id="UP001253458"/>
    </source>
</evidence>
<dbReference type="GO" id="GO:0003700">
    <property type="term" value="F:DNA-binding transcription factor activity"/>
    <property type="evidence" value="ECO:0007669"/>
    <property type="project" value="InterPro"/>
</dbReference>
<dbReference type="Proteomes" id="UP001253458">
    <property type="component" value="Unassembled WGS sequence"/>
</dbReference>
<protein>
    <submittedName>
        <fullName evidence="5">AraC-like DNA-binding protein</fullName>
    </submittedName>
</protein>
<dbReference type="PROSITE" id="PS01124">
    <property type="entry name" value="HTH_ARAC_FAMILY_2"/>
    <property type="match status" value="1"/>
</dbReference>
<comment type="caution">
    <text evidence="5">The sequence shown here is derived from an EMBL/GenBank/DDBJ whole genome shotgun (WGS) entry which is preliminary data.</text>
</comment>
<dbReference type="RefSeq" id="WP_209820164.1">
    <property type="nucleotide sequence ID" value="NZ_JAVDTL010000004.1"/>
</dbReference>
<sequence length="280" mass="30358">MEKLIVRRYRGDFVAWAGVCGFIGEGGDGASISPHSHYAIQLAIGAPSGLRVQLGRNGKWQSCAAALVPSRATHTIDVNGCNMSVVLFIEPETPTGRALAARLQGRPELLDAATVEIAAKNLDRAWRVEKSYDAVKAVCMQLVQEISRTEPREPSDPRVLAAVEYLRQRVGEAVTLPEVAKVANLSPGRFRHLFVEETGMPLKTYILWRRLLHVWTLLMRGETLSAAAHAAGFADSAHLSRTSRNMFGLAPSTLQMTGPLSAQARGLENHLGCTTGPVKA</sequence>
<name>A0AAJ2F247_ACIDE</name>
<dbReference type="GO" id="GO:0043565">
    <property type="term" value="F:sequence-specific DNA binding"/>
    <property type="evidence" value="ECO:0007669"/>
    <property type="project" value="InterPro"/>
</dbReference>
<keyword evidence="3" id="KW-0804">Transcription</keyword>
<dbReference type="EMBL" id="JAVDTS010000006">
    <property type="protein sequence ID" value="MDR6838971.1"/>
    <property type="molecule type" value="Genomic_DNA"/>
</dbReference>
<evidence type="ECO:0000256" key="2">
    <source>
        <dbReference type="ARBA" id="ARBA00023125"/>
    </source>
</evidence>
<dbReference type="InterPro" id="IPR018060">
    <property type="entry name" value="HTH_AraC"/>
</dbReference>
<evidence type="ECO:0000256" key="1">
    <source>
        <dbReference type="ARBA" id="ARBA00023015"/>
    </source>
</evidence>
<dbReference type="Pfam" id="PF12833">
    <property type="entry name" value="HTH_18"/>
    <property type="match status" value="1"/>
</dbReference>
<evidence type="ECO:0000313" key="6">
    <source>
        <dbReference type="EMBL" id="MDR6838971.1"/>
    </source>
</evidence>
<accession>A0AAJ2F247</accession>
<evidence type="ECO:0000313" key="5">
    <source>
        <dbReference type="EMBL" id="MDR6767987.1"/>
    </source>
</evidence>
<feature type="domain" description="HTH araC/xylS-type" evidence="4">
    <location>
        <begin position="160"/>
        <end position="257"/>
    </location>
</feature>
<dbReference type="Gene3D" id="1.10.10.60">
    <property type="entry name" value="Homeodomain-like"/>
    <property type="match status" value="1"/>
</dbReference>
<evidence type="ECO:0000259" key="4">
    <source>
        <dbReference type="PROSITE" id="PS01124"/>
    </source>
</evidence>
<organism evidence="5 8">
    <name type="scientific">Acidovorax delafieldii</name>
    <name type="common">Pseudomonas delafieldii</name>
    <dbReference type="NCBI Taxonomy" id="47920"/>
    <lineage>
        <taxon>Bacteria</taxon>
        <taxon>Pseudomonadati</taxon>
        <taxon>Pseudomonadota</taxon>
        <taxon>Betaproteobacteria</taxon>
        <taxon>Burkholderiales</taxon>
        <taxon>Comamonadaceae</taxon>
        <taxon>Acidovorax</taxon>
    </lineage>
</organism>
<evidence type="ECO:0000256" key="3">
    <source>
        <dbReference type="ARBA" id="ARBA00023163"/>
    </source>
</evidence>
<keyword evidence="7" id="KW-1185">Reference proteome</keyword>
<dbReference type="EMBL" id="JAVDTL010000004">
    <property type="protein sequence ID" value="MDR6767987.1"/>
    <property type="molecule type" value="Genomic_DNA"/>
</dbReference>
<dbReference type="Proteomes" id="UP001249076">
    <property type="component" value="Unassembled WGS sequence"/>
</dbReference>
<keyword evidence="2 5" id="KW-0238">DNA-binding</keyword>
<dbReference type="AlphaFoldDB" id="A0AAJ2F247"/>
<dbReference type="SMART" id="SM00342">
    <property type="entry name" value="HTH_ARAC"/>
    <property type="match status" value="1"/>
</dbReference>
<reference evidence="5 7" key="1">
    <citation type="submission" date="2023-07" db="EMBL/GenBank/DDBJ databases">
        <title>Sorghum-associated microbial communities from plants grown in Nebraska, USA.</title>
        <authorList>
            <person name="Schachtman D."/>
        </authorList>
    </citation>
    <scope>NUCLEOTIDE SEQUENCE</scope>
    <source>
        <strain evidence="6 7">BE105</strain>
        <strain evidence="5">BE69</strain>
    </source>
</reference>
<evidence type="ECO:0000313" key="7">
    <source>
        <dbReference type="Proteomes" id="UP001249076"/>
    </source>
</evidence>
<dbReference type="SUPFAM" id="SSF46689">
    <property type="entry name" value="Homeodomain-like"/>
    <property type="match status" value="1"/>
</dbReference>